<dbReference type="EMBL" id="GFDL01002911">
    <property type="protein sequence ID" value="JAV32134.1"/>
    <property type="molecule type" value="Transcribed_RNA"/>
</dbReference>
<keyword evidence="4" id="KW-0496">Mitochondrion</keyword>
<dbReference type="AlphaFoldDB" id="A0A1Q3FX00"/>
<evidence type="ECO:0000256" key="7">
    <source>
        <dbReference type="SAM" id="MobiDB-lite"/>
    </source>
</evidence>
<dbReference type="InterPro" id="IPR059242">
    <property type="entry name" value="mS23_dom"/>
</dbReference>
<organism evidence="9">
    <name type="scientific">Culex tarsalis</name>
    <name type="common">Encephalitis mosquito</name>
    <dbReference type="NCBI Taxonomy" id="7177"/>
    <lineage>
        <taxon>Eukaryota</taxon>
        <taxon>Metazoa</taxon>
        <taxon>Ecdysozoa</taxon>
        <taxon>Arthropoda</taxon>
        <taxon>Hexapoda</taxon>
        <taxon>Insecta</taxon>
        <taxon>Pterygota</taxon>
        <taxon>Neoptera</taxon>
        <taxon>Endopterygota</taxon>
        <taxon>Diptera</taxon>
        <taxon>Nematocera</taxon>
        <taxon>Culicoidea</taxon>
        <taxon>Culicidae</taxon>
        <taxon>Culicinae</taxon>
        <taxon>Culicini</taxon>
        <taxon>Culex</taxon>
        <taxon>Culex</taxon>
    </lineage>
</organism>
<evidence type="ECO:0000256" key="5">
    <source>
        <dbReference type="ARBA" id="ARBA00023274"/>
    </source>
</evidence>
<evidence type="ECO:0000259" key="8">
    <source>
        <dbReference type="Pfam" id="PF10484"/>
    </source>
</evidence>
<keyword evidence="3 9" id="KW-0689">Ribosomal protein</keyword>
<keyword evidence="5" id="KW-0687">Ribonucleoprotein</keyword>
<dbReference type="InterPro" id="IPR019520">
    <property type="entry name" value="Ribosomal_mS23_met"/>
</dbReference>
<name>A0A1Q3FX00_CULTA</name>
<feature type="region of interest" description="Disordered" evidence="7">
    <location>
        <begin position="131"/>
        <end position="160"/>
    </location>
</feature>
<evidence type="ECO:0000256" key="1">
    <source>
        <dbReference type="ARBA" id="ARBA00004173"/>
    </source>
</evidence>
<accession>A0A1Q3FX00</accession>
<comment type="similarity">
    <text evidence="2">Belongs to the mitochondrion-specific ribosomal protein mS23 family.</text>
</comment>
<proteinExistence type="inferred from homology"/>
<evidence type="ECO:0000256" key="6">
    <source>
        <dbReference type="ARBA" id="ARBA00035137"/>
    </source>
</evidence>
<dbReference type="GO" id="GO:0005739">
    <property type="term" value="C:mitochondrion"/>
    <property type="evidence" value="ECO:0007669"/>
    <property type="project" value="InterPro"/>
</dbReference>
<dbReference type="GO" id="GO:0005840">
    <property type="term" value="C:ribosome"/>
    <property type="evidence" value="ECO:0007669"/>
    <property type="project" value="UniProtKB-KW"/>
</dbReference>
<dbReference type="PANTHER" id="PTHR15925">
    <property type="entry name" value="MITOCHONDRIAL RIBOSOMAL PROTEIN S23"/>
    <property type="match status" value="1"/>
</dbReference>
<comment type="subcellular location">
    <subcellularLocation>
        <location evidence="1">Mitochondrion</location>
    </subcellularLocation>
</comment>
<dbReference type="PANTHER" id="PTHR15925:SF2">
    <property type="entry name" value="SMALL RIBOSOMAL SUBUNIT PROTEIN MS23"/>
    <property type="match status" value="1"/>
</dbReference>
<dbReference type="GO" id="GO:0003735">
    <property type="term" value="F:structural constituent of ribosome"/>
    <property type="evidence" value="ECO:0007669"/>
    <property type="project" value="InterPro"/>
</dbReference>
<evidence type="ECO:0000256" key="3">
    <source>
        <dbReference type="ARBA" id="ARBA00022980"/>
    </source>
</evidence>
<sequence length="160" mass="18400">MAHSRLEKIGTIVTRTKGLLRSGAMKWDDRPLWYDVVKAFPPKEEPRYDRPAPNIAVRPIFYAEDKIRAKFQSTGRTQFITNMSDLRNKTPTQHFIDIHRKLEGQGALDSERVFETAHELLEQKLGELRQEKSSAANVMPAPQQPEAKGKTVQLQDIFKE</sequence>
<evidence type="ECO:0000256" key="4">
    <source>
        <dbReference type="ARBA" id="ARBA00023128"/>
    </source>
</evidence>
<dbReference type="CDD" id="cd23701">
    <property type="entry name" value="At1g26750"/>
    <property type="match status" value="1"/>
</dbReference>
<dbReference type="GO" id="GO:0006412">
    <property type="term" value="P:translation"/>
    <property type="evidence" value="ECO:0007669"/>
    <property type="project" value="InterPro"/>
</dbReference>
<dbReference type="Pfam" id="PF10484">
    <property type="entry name" value="MRP-S23"/>
    <property type="match status" value="1"/>
</dbReference>
<evidence type="ECO:0000256" key="2">
    <source>
        <dbReference type="ARBA" id="ARBA00009864"/>
    </source>
</evidence>
<evidence type="ECO:0000313" key="9">
    <source>
        <dbReference type="EMBL" id="JAV32134.1"/>
    </source>
</evidence>
<reference evidence="9" key="1">
    <citation type="submission" date="2017-01" db="EMBL/GenBank/DDBJ databases">
        <title>A deep insight into the sialotranscriptome of adult male and female Cluex tarsalis mosquitoes.</title>
        <authorList>
            <person name="Ribeiro J.M."/>
            <person name="Moreira F."/>
            <person name="Bernard K.A."/>
            <person name="Calvo E."/>
        </authorList>
    </citation>
    <scope>NUCLEOTIDE SEQUENCE</scope>
    <source>
        <strain evidence="9">Kern County</strain>
        <tissue evidence="9">Salivary glands</tissue>
    </source>
</reference>
<feature type="domain" description="Small ribosomal subunit protein mS23 conserved" evidence="8">
    <location>
        <begin position="2"/>
        <end position="124"/>
    </location>
</feature>
<dbReference type="InterPro" id="IPR023611">
    <property type="entry name" value="mS23_dom_met"/>
</dbReference>
<protein>
    <recommendedName>
        <fullName evidence="6">Small ribosomal subunit protein mS23</fullName>
    </recommendedName>
</protein>